<evidence type="ECO:0000313" key="2">
    <source>
        <dbReference type="Proteomes" id="UP000593561"/>
    </source>
</evidence>
<dbReference type="EMBL" id="JABFAC010000004">
    <property type="protein sequence ID" value="MBA0611139.1"/>
    <property type="molecule type" value="Genomic_DNA"/>
</dbReference>
<sequence length="22" mass="2698">MKKLKIQLEFLIIKPKILLQMK</sequence>
<reference evidence="1 2" key="1">
    <citation type="journal article" date="2019" name="Genome Biol. Evol.">
        <title>Insights into the evolution of the New World diploid cottons (Gossypium, subgenus Houzingenia) based on genome sequencing.</title>
        <authorList>
            <person name="Grover C.E."/>
            <person name="Arick M.A. 2nd"/>
            <person name="Thrash A."/>
            <person name="Conover J.L."/>
            <person name="Sanders W.S."/>
            <person name="Peterson D.G."/>
            <person name="Frelichowski J.E."/>
            <person name="Scheffler J.A."/>
            <person name="Scheffler B.E."/>
            <person name="Wendel J.F."/>
        </authorList>
    </citation>
    <scope>NUCLEOTIDE SEQUENCE [LARGE SCALE GENOMIC DNA]</scope>
    <source>
        <strain evidence="1">27</strain>
        <tissue evidence="1">Leaf</tissue>
    </source>
</reference>
<organism evidence="1 2">
    <name type="scientific">Gossypium davidsonii</name>
    <name type="common">Davidson's cotton</name>
    <name type="synonym">Gossypium klotzschianum subsp. davidsonii</name>
    <dbReference type="NCBI Taxonomy" id="34287"/>
    <lineage>
        <taxon>Eukaryota</taxon>
        <taxon>Viridiplantae</taxon>
        <taxon>Streptophyta</taxon>
        <taxon>Embryophyta</taxon>
        <taxon>Tracheophyta</taxon>
        <taxon>Spermatophyta</taxon>
        <taxon>Magnoliopsida</taxon>
        <taxon>eudicotyledons</taxon>
        <taxon>Gunneridae</taxon>
        <taxon>Pentapetalae</taxon>
        <taxon>rosids</taxon>
        <taxon>malvids</taxon>
        <taxon>Malvales</taxon>
        <taxon>Malvaceae</taxon>
        <taxon>Malvoideae</taxon>
        <taxon>Gossypium</taxon>
    </lineage>
</organism>
<dbReference type="Proteomes" id="UP000593561">
    <property type="component" value="Unassembled WGS sequence"/>
</dbReference>
<keyword evidence="2" id="KW-1185">Reference proteome</keyword>
<protein>
    <submittedName>
        <fullName evidence="1">Uncharacterized protein</fullName>
    </submittedName>
</protein>
<comment type="caution">
    <text evidence="1">The sequence shown here is derived from an EMBL/GenBank/DDBJ whole genome shotgun (WGS) entry which is preliminary data.</text>
</comment>
<dbReference type="AlphaFoldDB" id="A0A7J8RBB8"/>
<accession>A0A7J8RBB8</accession>
<proteinExistence type="predicted"/>
<name>A0A7J8RBB8_GOSDV</name>
<gene>
    <name evidence="1" type="ORF">Godav_011843</name>
</gene>
<evidence type="ECO:0000313" key="1">
    <source>
        <dbReference type="EMBL" id="MBA0611139.1"/>
    </source>
</evidence>